<name>A0A9E5MMV1_9GAMM</name>
<comment type="cofactor">
    <cofactor evidence="2">
        <name>Zn(2+)</name>
        <dbReference type="ChEBI" id="CHEBI:29105"/>
    </cofactor>
</comment>
<dbReference type="Gene3D" id="3.40.630.10">
    <property type="entry name" value="Zn peptidases"/>
    <property type="match status" value="2"/>
</dbReference>
<comment type="caution">
    <text evidence="20">The sequence shown here is derived from an EMBL/GenBank/DDBJ whole genome shotgun (WGS) entry which is preliminary data.</text>
</comment>
<dbReference type="InterPro" id="IPR011650">
    <property type="entry name" value="Peptidase_M20_dimer"/>
</dbReference>
<evidence type="ECO:0000256" key="10">
    <source>
        <dbReference type="ARBA" id="ARBA00036421"/>
    </source>
</evidence>
<evidence type="ECO:0000256" key="18">
    <source>
        <dbReference type="ARBA" id="ARBA00078074"/>
    </source>
</evidence>
<dbReference type="FunFam" id="3.40.630.10:FF:000015">
    <property type="entry name" value="Aminoacyl-histidine dipeptidase PepD"/>
    <property type="match status" value="1"/>
</dbReference>
<comment type="catalytic activity">
    <reaction evidence="10">
        <text>Hydrolysis of dipeptides, preferentially hydrophobic dipeptides including prolyl amino acids.</text>
        <dbReference type="EC" id="3.4.13.18"/>
    </reaction>
</comment>
<evidence type="ECO:0000256" key="7">
    <source>
        <dbReference type="ARBA" id="ARBA00022997"/>
    </source>
</evidence>
<dbReference type="PANTHER" id="PTHR43501">
    <property type="entry name" value="CYTOSOL NON-SPECIFIC DIPEPTIDASE"/>
    <property type="match status" value="1"/>
</dbReference>
<evidence type="ECO:0000256" key="14">
    <source>
        <dbReference type="ARBA" id="ARBA00071271"/>
    </source>
</evidence>
<evidence type="ECO:0000256" key="16">
    <source>
        <dbReference type="ARBA" id="ARBA00076004"/>
    </source>
</evidence>
<dbReference type="FunFam" id="3.40.630.10:FF:000018">
    <property type="entry name" value="Aminoacyl-histidine dipeptidase PepD"/>
    <property type="match status" value="1"/>
</dbReference>
<keyword evidence="6" id="KW-0862">Zinc</keyword>
<comment type="similarity">
    <text evidence="13">Belongs to the peptidase M20C family.</text>
</comment>
<sequence>MPTKPELYPTEPAQLWEHFYQFTQTPRISKQEEKICQYIQSLADEHGHPWIRDSVGNLVIYVPASPGFDGRPTVIIQNHVDMVTVKAEDKQHDFAHDGLDLIIEEGWLRADRTTLGADNGLGCAAALALMTSPDTQHPPLELLFTMDEETGLGGAINLDASLLSGTKLLNLDTEDWGELFVGCAGGRTWELTAPMKSEPVPDDYCGLRLDLRGLAGGHSGIQIHQQLGNANKLIGQWLYRAEKLDVRLCSMSGGVAHNVIPRSATLEVALPTERLTELTQLTQSLLERWKAYLPAADGQITLNTEACAPEHMLCPLSHRSVRQALMALPHGAQSYNSDHPADLVDLSINLAVVNVSRQQMLIETSLRYFNAQEAEGLTETLLSLAETLHLTADETISYPGWQPDFDSDLLQHVKGIYQSMHNTTPEVKAIHAGLECGILLNKMEGVEAISFGPTIRGAHSPRERLDIATVQPFWALLLQVLKTL</sequence>
<evidence type="ECO:0000256" key="5">
    <source>
        <dbReference type="ARBA" id="ARBA00022801"/>
    </source>
</evidence>
<evidence type="ECO:0000256" key="1">
    <source>
        <dbReference type="ARBA" id="ARBA00001941"/>
    </source>
</evidence>
<proteinExistence type="inferred from homology"/>
<organism evidence="20 21">
    <name type="scientific">Pseudomaricurvus hydrocarbonicus</name>
    <dbReference type="NCBI Taxonomy" id="1470433"/>
    <lineage>
        <taxon>Bacteria</taxon>
        <taxon>Pseudomonadati</taxon>
        <taxon>Pseudomonadota</taxon>
        <taxon>Gammaproteobacteria</taxon>
        <taxon>Cellvibrionales</taxon>
        <taxon>Cellvibrionaceae</taxon>
        <taxon>Pseudomaricurvus</taxon>
    </lineage>
</organism>
<keyword evidence="9" id="KW-0170">Cobalt</keyword>
<keyword evidence="21" id="KW-1185">Reference proteome</keyword>
<evidence type="ECO:0000313" key="21">
    <source>
        <dbReference type="Proteomes" id="UP000787472"/>
    </source>
</evidence>
<dbReference type="GO" id="GO:0070573">
    <property type="term" value="F:metallodipeptidase activity"/>
    <property type="evidence" value="ECO:0007669"/>
    <property type="project" value="TreeGrafter"/>
</dbReference>
<keyword evidence="8" id="KW-0482">Metalloprotease</keyword>
<evidence type="ECO:0000256" key="6">
    <source>
        <dbReference type="ARBA" id="ARBA00022833"/>
    </source>
</evidence>
<dbReference type="Proteomes" id="UP000787472">
    <property type="component" value="Unassembled WGS sequence"/>
</dbReference>
<comment type="cofactor">
    <cofactor evidence="1">
        <name>Co(2+)</name>
        <dbReference type="ChEBI" id="CHEBI:48828"/>
    </cofactor>
</comment>
<evidence type="ECO:0000256" key="13">
    <source>
        <dbReference type="ARBA" id="ARBA00061423"/>
    </source>
</evidence>
<dbReference type="AlphaFoldDB" id="A0A9E5MMV1"/>
<dbReference type="EMBL" id="JAAONZ010000014">
    <property type="protein sequence ID" value="NHO67164.1"/>
    <property type="molecule type" value="Genomic_DNA"/>
</dbReference>
<dbReference type="GO" id="GO:0046872">
    <property type="term" value="F:metal ion binding"/>
    <property type="evidence" value="ECO:0007669"/>
    <property type="project" value="UniProtKB-KW"/>
</dbReference>
<dbReference type="NCBIfam" id="TIGR01893">
    <property type="entry name" value="aa-his-dipept"/>
    <property type="match status" value="1"/>
</dbReference>
<evidence type="ECO:0000313" key="20">
    <source>
        <dbReference type="EMBL" id="NHO67164.1"/>
    </source>
</evidence>
<evidence type="ECO:0000256" key="3">
    <source>
        <dbReference type="ARBA" id="ARBA00022670"/>
    </source>
</evidence>
<evidence type="ECO:0000256" key="15">
    <source>
        <dbReference type="ARBA" id="ARBA00075285"/>
    </source>
</evidence>
<keyword evidence="5" id="KW-0378">Hydrolase</keyword>
<dbReference type="PIRSF" id="PIRSF016599">
    <property type="entry name" value="Xaa-His_dipept"/>
    <property type="match status" value="1"/>
</dbReference>
<evidence type="ECO:0000256" key="17">
    <source>
        <dbReference type="ARBA" id="ARBA00077688"/>
    </source>
</evidence>
<dbReference type="PRINTS" id="PR00934">
    <property type="entry name" value="XHISDIPTASE"/>
</dbReference>
<feature type="domain" description="Peptidase M20 dimerisation" evidence="19">
    <location>
        <begin position="211"/>
        <end position="293"/>
    </location>
</feature>
<gene>
    <name evidence="20" type="ORF">G8770_16570</name>
</gene>
<dbReference type="InterPro" id="IPR002933">
    <property type="entry name" value="Peptidase_M20"/>
</dbReference>
<protein>
    <recommendedName>
        <fullName evidence="14">Cytosol non-specific dipeptidase</fullName>
        <ecNumber evidence="11">3.4.13.18</ecNumber>
    </recommendedName>
    <alternativeName>
        <fullName evidence="17">Aminoacyl-histidine dipeptidase</fullName>
    </alternativeName>
    <alternativeName>
        <fullName evidence="16">Beta-alanyl-histidine dipeptidase</fullName>
    </alternativeName>
    <alternativeName>
        <fullName evidence="15">Carnosinase</fullName>
    </alternativeName>
    <alternativeName>
        <fullName evidence="12">Peptidase D</fullName>
    </alternativeName>
    <alternativeName>
        <fullName evidence="18">Xaa-His dipeptidase</fullName>
    </alternativeName>
</protein>
<evidence type="ECO:0000259" key="19">
    <source>
        <dbReference type="Pfam" id="PF07687"/>
    </source>
</evidence>
<dbReference type="EC" id="3.4.13.18" evidence="11"/>
<accession>A0A9E5MMV1</accession>
<dbReference type="SUPFAM" id="SSF53187">
    <property type="entry name" value="Zn-dependent exopeptidases"/>
    <property type="match status" value="1"/>
</dbReference>
<keyword evidence="3" id="KW-0645">Protease</keyword>
<dbReference type="InterPro" id="IPR001160">
    <property type="entry name" value="Peptidase_M20C"/>
</dbReference>
<keyword evidence="4" id="KW-0479">Metal-binding</keyword>
<evidence type="ECO:0000256" key="4">
    <source>
        <dbReference type="ARBA" id="ARBA00022723"/>
    </source>
</evidence>
<evidence type="ECO:0000256" key="2">
    <source>
        <dbReference type="ARBA" id="ARBA00001947"/>
    </source>
</evidence>
<dbReference type="GO" id="GO:0006508">
    <property type="term" value="P:proteolysis"/>
    <property type="evidence" value="ECO:0007669"/>
    <property type="project" value="UniProtKB-KW"/>
</dbReference>
<evidence type="ECO:0000256" key="12">
    <source>
        <dbReference type="ARBA" id="ARBA00044252"/>
    </source>
</evidence>
<dbReference type="GO" id="GO:0005829">
    <property type="term" value="C:cytosol"/>
    <property type="evidence" value="ECO:0007669"/>
    <property type="project" value="TreeGrafter"/>
</dbReference>
<dbReference type="Pfam" id="PF07687">
    <property type="entry name" value="M20_dimer"/>
    <property type="match status" value="1"/>
</dbReference>
<keyword evidence="7" id="KW-0224">Dipeptidase</keyword>
<evidence type="ECO:0000256" key="9">
    <source>
        <dbReference type="ARBA" id="ARBA00023285"/>
    </source>
</evidence>
<evidence type="ECO:0000256" key="11">
    <source>
        <dbReference type="ARBA" id="ARBA00038976"/>
    </source>
</evidence>
<dbReference type="Pfam" id="PF01546">
    <property type="entry name" value="Peptidase_M20"/>
    <property type="match status" value="1"/>
</dbReference>
<dbReference type="PANTHER" id="PTHR43501:SF1">
    <property type="entry name" value="CYTOSOL NON-SPECIFIC DIPEPTIDASE"/>
    <property type="match status" value="1"/>
</dbReference>
<dbReference type="RefSeq" id="WP_167189328.1">
    <property type="nucleotide sequence ID" value="NZ_JAAONZ010000014.1"/>
</dbReference>
<evidence type="ECO:0000256" key="8">
    <source>
        <dbReference type="ARBA" id="ARBA00023049"/>
    </source>
</evidence>
<reference evidence="20" key="1">
    <citation type="submission" date="2020-03" db="EMBL/GenBank/DDBJ databases">
        <authorList>
            <person name="Guo F."/>
        </authorList>
    </citation>
    <scope>NUCLEOTIDE SEQUENCE</scope>
    <source>
        <strain evidence="20">JCM 30134</strain>
    </source>
</reference>